<gene>
    <name evidence="2" type="ORF">BURPS1710A_A1015</name>
</gene>
<organism evidence="2">
    <name type="scientific">Burkholderia pseudomallei 1710a</name>
    <dbReference type="NCBI Taxonomy" id="320371"/>
    <lineage>
        <taxon>Bacteria</taxon>
        <taxon>Pseudomonadati</taxon>
        <taxon>Pseudomonadota</taxon>
        <taxon>Betaproteobacteria</taxon>
        <taxon>Burkholderiales</taxon>
        <taxon>Burkholderiaceae</taxon>
        <taxon>Burkholderia</taxon>
        <taxon>pseudomallei group</taxon>
    </lineage>
</organism>
<reference evidence="2" key="1">
    <citation type="submission" date="2009-05" db="EMBL/GenBank/DDBJ databases">
        <authorList>
            <person name="Harkins D.M."/>
            <person name="DeShazer D."/>
            <person name="Woods D.E."/>
            <person name="Brinkac L.M."/>
            <person name="Brown K.A."/>
            <person name="Hung G.C."/>
            <person name="Tuanyok A."/>
            <person name="Zhang B."/>
            <person name="Nierman W.C."/>
        </authorList>
    </citation>
    <scope>NUCLEOTIDE SEQUENCE [LARGE SCALE GENOMIC DNA]</scope>
    <source>
        <strain evidence="2">1710a</strain>
    </source>
</reference>
<evidence type="ECO:0000256" key="1">
    <source>
        <dbReference type="SAM" id="MobiDB-lite"/>
    </source>
</evidence>
<name>A0A0E1VRL7_BURPE</name>
<sequence>MLPGGPCVGRAVAFRRHASVEADGMRVRGGRRHARHARRDHRGLSC</sequence>
<feature type="region of interest" description="Disordered" evidence="1">
    <location>
        <begin position="26"/>
        <end position="46"/>
    </location>
</feature>
<accession>A0A0E1VRL7</accession>
<dbReference type="HOGENOM" id="CLU_3230829_0_0_4"/>
<dbReference type="EMBL" id="CM000833">
    <property type="protein sequence ID" value="EET03473.1"/>
    <property type="molecule type" value="Genomic_DNA"/>
</dbReference>
<feature type="compositionally biased region" description="Basic residues" evidence="1">
    <location>
        <begin position="28"/>
        <end position="46"/>
    </location>
</feature>
<protein>
    <submittedName>
        <fullName evidence="2">Uncharacterized protein</fullName>
    </submittedName>
</protein>
<dbReference type="Proteomes" id="UP000001812">
    <property type="component" value="Chromosome II"/>
</dbReference>
<evidence type="ECO:0000313" key="2">
    <source>
        <dbReference type="EMBL" id="EET03473.1"/>
    </source>
</evidence>
<dbReference type="AlphaFoldDB" id="A0A0E1VRL7"/>
<proteinExistence type="predicted"/>